<dbReference type="InterPro" id="IPR011098">
    <property type="entry name" value="G5_dom"/>
</dbReference>
<evidence type="ECO:0000313" key="5">
    <source>
        <dbReference type="EMBL" id="GIF79399.1"/>
    </source>
</evidence>
<dbReference type="EMBL" id="BONF01000005">
    <property type="protein sequence ID" value="GIF79399.1"/>
    <property type="molecule type" value="Genomic_DNA"/>
</dbReference>
<keyword evidence="1" id="KW-0732">Signal</keyword>
<sequence length="253" mass="25828">MGIPPGQTAAVTNLPPHGPQHTQQWYLPPTAPRRGFLASLRVGQKALLLFGGGFVAMLLACCGGLVVVGAFTDPPQDAGRPAGQAAPAAVVNSEPSPSPSAVAEAGEVTPAPSASALVEKRTVTETAAIPYSTRRVNDPNLAKGKTKVKTAGVNGVKTRTYEVTYTDGVETAKTLVSEVVTKQPVTKVILVGTKPTSSSSCDPNYAWACVPIASDVDCAGGSGNGPAYVTGPVKVIGTDIYDLDRDGDGIGCD</sequence>
<keyword evidence="6" id="KW-1185">Reference proteome</keyword>
<feature type="transmembrane region" description="Helical" evidence="3">
    <location>
        <begin position="46"/>
        <end position="71"/>
    </location>
</feature>
<feature type="region of interest" description="Disordered" evidence="2">
    <location>
        <begin position="1"/>
        <end position="22"/>
    </location>
</feature>
<gene>
    <name evidence="5" type="ORF">Cba03nite_07480</name>
</gene>
<feature type="domain" description="G5" evidence="4">
    <location>
        <begin position="115"/>
        <end position="195"/>
    </location>
</feature>
<keyword evidence="3" id="KW-0472">Membrane</keyword>
<dbReference type="PROSITE" id="PS51109">
    <property type="entry name" value="G5"/>
    <property type="match status" value="1"/>
</dbReference>
<evidence type="ECO:0000259" key="4">
    <source>
        <dbReference type="PROSITE" id="PS51109"/>
    </source>
</evidence>
<evidence type="ECO:0000256" key="3">
    <source>
        <dbReference type="SAM" id="Phobius"/>
    </source>
</evidence>
<feature type="region of interest" description="Disordered" evidence="2">
    <location>
        <begin position="78"/>
        <end position="104"/>
    </location>
</feature>
<evidence type="ECO:0000313" key="6">
    <source>
        <dbReference type="Proteomes" id="UP000601223"/>
    </source>
</evidence>
<protein>
    <recommendedName>
        <fullName evidence="4">G5 domain-containing protein</fullName>
    </recommendedName>
</protein>
<dbReference type="AlphaFoldDB" id="A0A8J3JJZ5"/>
<proteinExistence type="predicted"/>
<accession>A0A8J3JJZ5</accession>
<evidence type="ECO:0000256" key="1">
    <source>
        <dbReference type="ARBA" id="ARBA00022729"/>
    </source>
</evidence>
<evidence type="ECO:0000256" key="2">
    <source>
        <dbReference type="SAM" id="MobiDB-lite"/>
    </source>
</evidence>
<reference evidence="5 6" key="1">
    <citation type="submission" date="2021-01" db="EMBL/GenBank/DDBJ databases">
        <title>Whole genome shotgun sequence of Catellatospora bangladeshensis NBRC 107357.</title>
        <authorList>
            <person name="Komaki H."/>
            <person name="Tamura T."/>
        </authorList>
    </citation>
    <scope>NUCLEOTIDE SEQUENCE [LARGE SCALE GENOMIC DNA]</scope>
    <source>
        <strain evidence="5 6">NBRC 107357</strain>
    </source>
</reference>
<keyword evidence="3" id="KW-1133">Transmembrane helix</keyword>
<dbReference type="Proteomes" id="UP000601223">
    <property type="component" value="Unassembled WGS sequence"/>
</dbReference>
<keyword evidence="3" id="KW-0812">Transmembrane</keyword>
<dbReference type="Gene3D" id="2.20.230.10">
    <property type="entry name" value="Resuscitation-promoting factor rpfb"/>
    <property type="match status" value="1"/>
</dbReference>
<organism evidence="5 6">
    <name type="scientific">Catellatospora bangladeshensis</name>
    <dbReference type="NCBI Taxonomy" id="310355"/>
    <lineage>
        <taxon>Bacteria</taxon>
        <taxon>Bacillati</taxon>
        <taxon>Actinomycetota</taxon>
        <taxon>Actinomycetes</taxon>
        <taxon>Micromonosporales</taxon>
        <taxon>Micromonosporaceae</taxon>
        <taxon>Catellatospora</taxon>
    </lineage>
</organism>
<dbReference type="Pfam" id="PF07501">
    <property type="entry name" value="G5"/>
    <property type="match status" value="1"/>
</dbReference>
<name>A0A8J3JJZ5_9ACTN</name>
<dbReference type="SMART" id="SM01208">
    <property type="entry name" value="G5"/>
    <property type="match status" value="1"/>
</dbReference>
<comment type="caution">
    <text evidence="5">The sequence shown here is derived from an EMBL/GenBank/DDBJ whole genome shotgun (WGS) entry which is preliminary data.</text>
</comment>